<comment type="subcellular location">
    <subcellularLocation>
        <location evidence="2">Cytoplasm</location>
    </subcellularLocation>
</comment>
<accession>A0A1G2QIC1</accession>
<protein>
    <recommendedName>
        <fullName evidence="5">Trigger factor</fullName>
        <ecNumber evidence="4">5.2.1.8</ecNumber>
    </recommendedName>
    <alternativeName>
        <fullName evidence="9">PPIase</fullName>
    </alternativeName>
</protein>
<evidence type="ECO:0000256" key="1">
    <source>
        <dbReference type="ARBA" id="ARBA00000971"/>
    </source>
</evidence>
<sequence length="371" mass="42117">MSCKNEFFRYAVKMSNQNWSIKITKLPQAEVEIEVEITEAFFSTYRSKALKTLNENLKVDGFRAGHIPEKTIVEKVGDEHILFEMAELVIKDVYPKIVAENNLDVIGRPEITITKIATGNPLGLKIKTAIVPTVELPDYQTIATKLNTEPAETIEVTAEDVTKALEEIRQHTSHQHHEHNPPAGGGDKLSADAKGSGETKPELNDDFAKSLGKFDSLADLKTKLRASIKMEKEMRAKEKRRLKIVTEIQQKAKFELSPVLIENELQKMIGELEMQISQAGLAFDDYLTHLKKTRDDLKKDWRQDAEKRVGFGLTLEALAKAEKITAPEEELQKETDFLVTRYPEASPEQLRNYAQTVITHEKTFQFLENLK</sequence>
<dbReference type="GO" id="GO:0005737">
    <property type="term" value="C:cytoplasm"/>
    <property type="evidence" value="ECO:0007669"/>
    <property type="project" value="UniProtKB-SubCell"/>
</dbReference>
<keyword evidence="8" id="KW-0413">Isomerase</keyword>
<evidence type="ECO:0000259" key="12">
    <source>
        <dbReference type="Pfam" id="PF05698"/>
    </source>
</evidence>
<evidence type="ECO:0000259" key="11">
    <source>
        <dbReference type="Pfam" id="PF05697"/>
    </source>
</evidence>
<comment type="catalytic activity">
    <reaction evidence="1">
        <text>[protein]-peptidylproline (omega=180) = [protein]-peptidylproline (omega=0)</text>
        <dbReference type="Rhea" id="RHEA:16237"/>
        <dbReference type="Rhea" id="RHEA-COMP:10747"/>
        <dbReference type="Rhea" id="RHEA-COMP:10748"/>
        <dbReference type="ChEBI" id="CHEBI:83833"/>
        <dbReference type="ChEBI" id="CHEBI:83834"/>
        <dbReference type="EC" id="5.2.1.8"/>
    </reaction>
</comment>
<dbReference type="SUPFAM" id="SSF102735">
    <property type="entry name" value="Trigger factor ribosome-binding domain"/>
    <property type="match status" value="1"/>
</dbReference>
<comment type="caution">
    <text evidence="13">The sequence shown here is derived from an EMBL/GenBank/DDBJ whole genome shotgun (WGS) entry which is preliminary data.</text>
</comment>
<dbReference type="GO" id="GO:0015031">
    <property type="term" value="P:protein transport"/>
    <property type="evidence" value="ECO:0007669"/>
    <property type="project" value="InterPro"/>
</dbReference>
<evidence type="ECO:0000256" key="10">
    <source>
        <dbReference type="SAM" id="MobiDB-lite"/>
    </source>
</evidence>
<evidence type="ECO:0000313" key="13">
    <source>
        <dbReference type="EMBL" id="OHA59711.1"/>
    </source>
</evidence>
<dbReference type="Pfam" id="PF05697">
    <property type="entry name" value="Trigger_N"/>
    <property type="match status" value="1"/>
</dbReference>
<dbReference type="Proteomes" id="UP000178481">
    <property type="component" value="Unassembled WGS sequence"/>
</dbReference>
<reference evidence="13 14" key="1">
    <citation type="journal article" date="2016" name="Nat. Commun.">
        <title>Thousands of microbial genomes shed light on interconnected biogeochemical processes in an aquifer system.</title>
        <authorList>
            <person name="Anantharaman K."/>
            <person name="Brown C.T."/>
            <person name="Hug L.A."/>
            <person name="Sharon I."/>
            <person name="Castelle C.J."/>
            <person name="Probst A.J."/>
            <person name="Thomas B.C."/>
            <person name="Singh A."/>
            <person name="Wilkins M.J."/>
            <person name="Karaoz U."/>
            <person name="Brodie E.L."/>
            <person name="Williams K.H."/>
            <person name="Hubbard S.S."/>
            <person name="Banfield J.F."/>
        </authorList>
    </citation>
    <scope>NUCLEOTIDE SEQUENCE [LARGE SCALE GENOMIC DNA]</scope>
</reference>
<dbReference type="GO" id="GO:0043022">
    <property type="term" value="F:ribosome binding"/>
    <property type="evidence" value="ECO:0007669"/>
    <property type="project" value="TreeGrafter"/>
</dbReference>
<dbReference type="InterPro" id="IPR008880">
    <property type="entry name" value="Trigger_fac_C"/>
</dbReference>
<feature type="compositionally biased region" description="Basic and acidic residues" evidence="10">
    <location>
        <begin position="189"/>
        <end position="205"/>
    </location>
</feature>
<dbReference type="Gene3D" id="1.10.3120.10">
    <property type="entry name" value="Trigger factor, C-terminal domain"/>
    <property type="match status" value="1"/>
</dbReference>
<evidence type="ECO:0000256" key="9">
    <source>
        <dbReference type="ARBA" id="ARBA00029986"/>
    </source>
</evidence>
<evidence type="ECO:0000256" key="7">
    <source>
        <dbReference type="ARBA" id="ARBA00023186"/>
    </source>
</evidence>
<dbReference type="EC" id="5.2.1.8" evidence="4"/>
<dbReference type="EMBL" id="MHTI01000016">
    <property type="protein sequence ID" value="OHA59711.1"/>
    <property type="molecule type" value="Genomic_DNA"/>
</dbReference>
<feature type="domain" description="Trigger factor ribosome-binding bacterial" evidence="11">
    <location>
        <begin position="21"/>
        <end position="168"/>
    </location>
</feature>
<comment type="similarity">
    <text evidence="3">Belongs to the FKBP-type PPIase family. Tig subfamily.</text>
</comment>
<dbReference type="GO" id="GO:0044183">
    <property type="term" value="F:protein folding chaperone"/>
    <property type="evidence" value="ECO:0007669"/>
    <property type="project" value="TreeGrafter"/>
</dbReference>
<dbReference type="PANTHER" id="PTHR30560">
    <property type="entry name" value="TRIGGER FACTOR CHAPERONE AND PEPTIDYL-PROLYL CIS/TRANS ISOMERASE"/>
    <property type="match status" value="1"/>
</dbReference>
<dbReference type="GO" id="GO:0051083">
    <property type="term" value="P:'de novo' cotranslational protein folding"/>
    <property type="evidence" value="ECO:0007669"/>
    <property type="project" value="TreeGrafter"/>
</dbReference>
<feature type="region of interest" description="Disordered" evidence="10">
    <location>
        <begin position="170"/>
        <end position="205"/>
    </location>
</feature>
<evidence type="ECO:0000256" key="2">
    <source>
        <dbReference type="ARBA" id="ARBA00004496"/>
    </source>
</evidence>
<evidence type="ECO:0000256" key="3">
    <source>
        <dbReference type="ARBA" id="ARBA00005464"/>
    </source>
</evidence>
<gene>
    <name evidence="13" type="ORF">A2607_01220</name>
</gene>
<dbReference type="InterPro" id="IPR005215">
    <property type="entry name" value="Trig_fac"/>
</dbReference>
<dbReference type="SUPFAM" id="SSF109998">
    <property type="entry name" value="Triger factor/SurA peptide-binding domain-like"/>
    <property type="match status" value="1"/>
</dbReference>
<evidence type="ECO:0000256" key="6">
    <source>
        <dbReference type="ARBA" id="ARBA00023110"/>
    </source>
</evidence>
<dbReference type="InterPro" id="IPR008881">
    <property type="entry name" value="Trigger_fac_ribosome-bd_bac"/>
</dbReference>
<evidence type="ECO:0000256" key="8">
    <source>
        <dbReference type="ARBA" id="ARBA00023235"/>
    </source>
</evidence>
<dbReference type="InterPro" id="IPR027304">
    <property type="entry name" value="Trigger_fact/SurA_dom_sf"/>
</dbReference>
<keyword evidence="6" id="KW-0697">Rotamase</keyword>
<evidence type="ECO:0000256" key="5">
    <source>
        <dbReference type="ARBA" id="ARBA00016902"/>
    </source>
</evidence>
<dbReference type="GO" id="GO:0043335">
    <property type="term" value="P:protein unfolding"/>
    <property type="evidence" value="ECO:0007669"/>
    <property type="project" value="TreeGrafter"/>
</dbReference>
<dbReference type="InterPro" id="IPR037041">
    <property type="entry name" value="Trigger_fac_C_sf"/>
</dbReference>
<dbReference type="AlphaFoldDB" id="A0A1G2QIC1"/>
<dbReference type="Pfam" id="PF05698">
    <property type="entry name" value="Trigger_C"/>
    <property type="match status" value="1"/>
</dbReference>
<organism evidence="13 14">
    <name type="scientific">Candidatus Vogelbacteria bacterium RIFOXYD1_FULL_42_15</name>
    <dbReference type="NCBI Taxonomy" id="1802437"/>
    <lineage>
        <taxon>Bacteria</taxon>
        <taxon>Candidatus Vogeliibacteriota</taxon>
    </lineage>
</organism>
<name>A0A1G2QIC1_9BACT</name>
<keyword evidence="7" id="KW-0143">Chaperone</keyword>
<feature type="domain" description="Trigger factor C-terminal" evidence="12">
    <location>
        <begin position="216"/>
        <end position="354"/>
    </location>
</feature>
<dbReference type="PANTHER" id="PTHR30560:SF3">
    <property type="entry name" value="TRIGGER FACTOR-LIKE PROTEIN TIG, CHLOROPLASTIC"/>
    <property type="match status" value="1"/>
</dbReference>
<evidence type="ECO:0000256" key="4">
    <source>
        <dbReference type="ARBA" id="ARBA00013194"/>
    </source>
</evidence>
<proteinExistence type="inferred from homology"/>
<dbReference type="Gene3D" id="3.30.70.1050">
    <property type="entry name" value="Trigger factor ribosome-binding domain"/>
    <property type="match status" value="1"/>
</dbReference>
<evidence type="ECO:0000313" key="14">
    <source>
        <dbReference type="Proteomes" id="UP000178481"/>
    </source>
</evidence>
<dbReference type="InterPro" id="IPR036611">
    <property type="entry name" value="Trigger_fac_ribosome-bd_sf"/>
</dbReference>
<dbReference type="GO" id="GO:0003755">
    <property type="term" value="F:peptidyl-prolyl cis-trans isomerase activity"/>
    <property type="evidence" value="ECO:0007669"/>
    <property type="project" value="UniProtKB-KW"/>
</dbReference>